<feature type="region of interest" description="Disordered" evidence="1">
    <location>
        <begin position="66"/>
        <end position="119"/>
    </location>
</feature>
<dbReference type="AlphaFoldDB" id="A0AAN1U886"/>
<dbReference type="EMBL" id="CP023189">
    <property type="protein sequence ID" value="AXM99586.1"/>
    <property type="molecule type" value="Genomic_DNA"/>
</dbReference>
<reference evidence="2 3" key="1">
    <citation type="submission" date="2017-09" db="EMBL/GenBank/DDBJ databases">
        <authorList>
            <person name="Kim K.H."/>
            <person name="Chun B.H."/>
            <person name="Han G.S."/>
            <person name="Hyun S.G."/>
            <person name="Jeon C.O."/>
        </authorList>
    </citation>
    <scope>NUCLEOTIDE SEQUENCE [LARGE SCALE GENOMIC DNA]</scope>
    <source>
        <strain evidence="2 3">SH</strain>
    </source>
</reference>
<dbReference type="Pfam" id="PF17273">
    <property type="entry name" value="DUF5338"/>
    <property type="match status" value="1"/>
</dbReference>
<proteinExistence type="predicted"/>
<feature type="compositionally biased region" description="Basic and acidic residues" evidence="1">
    <location>
        <begin position="102"/>
        <end position="119"/>
    </location>
</feature>
<gene>
    <name evidence="2" type="ORF">CJF59_02645</name>
</gene>
<dbReference type="InterPro" id="IPR035225">
    <property type="entry name" value="DUF5338"/>
</dbReference>
<reference evidence="2 3" key="2">
    <citation type="submission" date="2018-08" db="EMBL/GenBank/DDBJ databases">
        <title>Acetobacter oryzifermentans sp. nov., isolated from Korea traditional vinegar and reclassification of Acetobacter pasteurianus subsp. ascendens (Henneberg 1898) as Acetobacter ascendens comb. nov.</title>
        <authorList>
            <person name="Cho G.Y."/>
            <person name="Lee S.H."/>
        </authorList>
    </citation>
    <scope>NUCLEOTIDE SEQUENCE [LARGE SCALE GENOMIC DNA]</scope>
    <source>
        <strain evidence="2 3">SH</strain>
    </source>
</reference>
<evidence type="ECO:0000313" key="3">
    <source>
        <dbReference type="Proteomes" id="UP000256572"/>
    </source>
</evidence>
<dbReference type="Proteomes" id="UP000256572">
    <property type="component" value="Chromosome"/>
</dbReference>
<feature type="compositionally biased region" description="Polar residues" evidence="1">
    <location>
        <begin position="66"/>
        <end position="77"/>
    </location>
</feature>
<evidence type="ECO:0000313" key="2">
    <source>
        <dbReference type="EMBL" id="AXM99586.1"/>
    </source>
</evidence>
<evidence type="ECO:0000256" key="1">
    <source>
        <dbReference type="SAM" id="MobiDB-lite"/>
    </source>
</evidence>
<sequence length="119" mass="13534">MPPNKKGMARVMFLALKSVIAEELEQGYNSSDIFQKHHDALQMSYSQFTRHVRKFILGLSSQISQKELPSAPSTAFEKQSPKASPKRHVFSPRPLNLNPSPDPDRIAYWRSPADDPEKQ</sequence>
<organism evidence="2 3">
    <name type="scientific">Acetobacter pomorum</name>
    <dbReference type="NCBI Taxonomy" id="65959"/>
    <lineage>
        <taxon>Bacteria</taxon>
        <taxon>Pseudomonadati</taxon>
        <taxon>Pseudomonadota</taxon>
        <taxon>Alphaproteobacteria</taxon>
        <taxon>Acetobacterales</taxon>
        <taxon>Acetobacteraceae</taxon>
        <taxon>Acetobacter</taxon>
    </lineage>
</organism>
<protein>
    <submittedName>
        <fullName evidence="2">Uncharacterized protein</fullName>
    </submittedName>
</protein>
<name>A0AAN1U886_9PROT</name>
<accession>A0AAN1U886</accession>